<evidence type="ECO:0000313" key="3">
    <source>
        <dbReference type="EMBL" id="CCH49776.1"/>
    </source>
</evidence>
<reference evidence="4" key="2">
    <citation type="journal article" date="2013" name="Stand. Genomic Sci.">
        <title>Complete genome sequence of Desulfocapsa sulfexigens, a marine deltaproteobacterium specialized in disproportionating inorganic sulfur compounds.</title>
        <authorList>
            <person name="Finster K.W."/>
            <person name="Kjeldsen K.U."/>
            <person name="Kube M."/>
            <person name="Reinhardt R."/>
            <person name="Mussmann M."/>
            <person name="Amann R."/>
            <person name="Schreiber L."/>
        </authorList>
    </citation>
    <scope>NUCLEOTIDE SEQUENCE [LARGE SCALE GENOMIC DNA]</scope>
    <source>
        <strain evidence="4">DSM 10523 / SB164P1</strain>
    </source>
</reference>
<evidence type="ECO:0000256" key="1">
    <source>
        <dbReference type="SAM" id="MobiDB-lite"/>
    </source>
</evidence>
<feature type="region of interest" description="Disordered" evidence="1">
    <location>
        <begin position="50"/>
        <end position="129"/>
    </location>
</feature>
<name>M1WKK8_PSEP2</name>
<dbReference type="BioCyc" id="DPIE1322246:BN4_RS12760-MONOMER"/>
<organism evidence="3 4">
    <name type="scientific">Pseudodesulfovibrio piezophilus (strain DSM 21447 / JCM 15486 / C1TLV30)</name>
    <name type="common">Desulfovibrio piezophilus</name>
    <dbReference type="NCBI Taxonomy" id="1322246"/>
    <lineage>
        <taxon>Bacteria</taxon>
        <taxon>Pseudomonadati</taxon>
        <taxon>Thermodesulfobacteriota</taxon>
        <taxon>Desulfovibrionia</taxon>
        <taxon>Desulfovibrionales</taxon>
        <taxon>Desulfovibrionaceae</taxon>
    </lineage>
</organism>
<dbReference type="Gene3D" id="2.60.40.3500">
    <property type="match status" value="1"/>
</dbReference>
<dbReference type="OrthoDB" id="5457863at2"/>
<protein>
    <recommendedName>
        <fullName evidence="2">AMIN domain-containing protein</fullName>
    </recommendedName>
</protein>
<dbReference type="AlphaFoldDB" id="M1WKK8"/>
<dbReference type="Pfam" id="PF11741">
    <property type="entry name" value="AMIN"/>
    <property type="match status" value="1"/>
</dbReference>
<keyword evidence="4" id="KW-1185">Reference proteome</keyword>
<evidence type="ECO:0000313" key="4">
    <source>
        <dbReference type="Proteomes" id="UP000011724"/>
    </source>
</evidence>
<evidence type="ECO:0000259" key="2">
    <source>
        <dbReference type="Pfam" id="PF11741"/>
    </source>
</evidence>
<dbReference type="Proteomes" id="UP000011724">
    <property type="component" value="Chromosome"/>
</dbReference>
<dbReference type="KEGG" id="dpi:BN4_12541"/>
<dbReference type="RefSeq" id="WP_015415819.1">
    <property type="nucleotide sequence ID" value="NC_020409.1"/>
</dbReference>
<dbReference type="EMBL" id="FO203427">
    <property type="protein sequence ID" value="CCH49776.1"/>
    <property type="molecule type" value="Genomic_DNA"/>
</dbReference>
<proteinExistence type="predicted"/>
<dbReference type="InterPro" id="IPR021731">
    <property type="entry name" value="AMIN_dom"/>
</dbReference>
<dbReference type="STRING" id="1322246.BN4_12541"/>
<dbReference type="PATRIC" id="fig|879567.3.peg.2723"/>
<dbReference type="eggNOG" id="ENOG503131U">
    <property type="taxonomic scope" value="Bacteria"/>
</dbReference>
<gene>
    <name evidence="3" type="ordered locus">BN4_12541</name>
</gene>
<feature type="domain" description="AMIN" evidence="2">
    <location>
        <begin position="162"/>
        <end position="213"/>
    </location>
</feature>
<reference evidence="3 4" key="1">
    <citation type="journal article" date="2013" name="PLoS ONE">
        <title>The first genomic and proteomic characterization of a deep-sea sulfate reducer: insights into the piezophilic lifestyle of Desulfovibrio piezophilus.</title>
        <authorList>
            <person name="Pradel N."/>
            <person name="Ji B."/>
            <person name="Gimenez G."/>
            <person name="Talla E."/>
            <person name="Lenoble P."/>
            <person name="Garel M."/>
            <person name="Tamburini C."/>
            <person name="Fourquet P."/>
            <person name="Lebrun R."/>
            <person name="Bertin P."/>
            <person name="Denis Y."/>
            <person name="Pophillat M."/>
            <person name="Barbe V."/>
            <person name="Ollivier B."/>
            <person name="Dolla A."/>
        </authorList>
    </citation>
    <scope>NUCLEOTIDE SEQUENCE [LARGE SCALE GENOMIC DNA]</scope>
    <source>
        <strain evidence="4">DSM 10523 / SB164P1</strain>
    </source>
</reference>
<feature type="compositionally biased region" description="Basic and acidic residues" evidence="1">
    <location>
        <begin position="95"/>
        <end position="104"/>
    </location>
</feature>
<accession>M1WKK8</accession>
<sequence length="237" mass="25433">MMKVWGERRVMAFMACMIGVGVFFLCVGNGWAVSDESGGIRLQVDRTVLPPVSAPGSKVKEIGRAEALPATGERQPKPSLQGESGPAGKKNAGKASKEEPRKVSPDPQSPADPFVGPSQKSSLSGIRPSEKGSIGSLTLHYSDTGFSLSVIGDRPVGDVSFMNLSNPSRLVVDLLQPWELNASNVIRTQDGPVKYVVAGSHPDKLRLVVHFRKSPMVMLKPSFVRKGKTLLISVEFP</sequence>
<dbReference type="HOGENOM" id="CLU_1169179_0_0_7"/>